<dbReference type="EMBL" id="CAJNYT010001998">
    <property type="protein sequence ID" value="CAF3441880.1"/>
    <property type="molecule type" value="Genomic_DNA"/>
</dbReference>
<comment type="caution">
    <text evidence="2">The sequence shown here is derived from an EMBL/GenBank/DDBJ whole genome shotgun (WGS) entry which is preliminary data.</text>
</comment>
<keyword evidence="1" id="KW-0472">Membrane</keyword>
<evidence type="ECO:0000256" key="1">
    <source>
        <dbReference type="SAM" id="Phobius"/>
    </source>
</evidence>
<organism evidence="2 4">
    <name type="scientific">Rotaria socialis</name>
    <dbReference type="NCBI Taxonomy" id="392032"/>
    <lineage>
        <taxon>Eukaryota</taxon>
        <taxon>Metazoa</taxon>
        <taxon>Spiralia</taxon>
        <taxon>Gnathifera</taxon>
        <taxon>Rotifera</taxon>
        <taxon>Eurotatoria</taxon>
        <taxon>Bdelloidea</taxon>
        <taxon>Philodinida</taxon>
        <taxon>Philodinidae</taxon>
        <taxon>Rotaria</taxon>
    </lineage>
</organism>
<keyword evidence="1" id="KW-1133">Transmembrane helix</keyword>
<reference evidence="2" key="1">
    <citation type="submission" date="2021-02" db="EMBL/GenBank/DDBJ databases">
        <authorList>
            <person name="Nowell W R."/>
        </authorList>
    </citation>
    <scope>NUCLEOTIDE SEQUENCE</scope>
</reference>
<dbReference type="Gene3D" id="1.20.1070.10">
    <property type="entry name" value="Rhodopsin 7-helix transmembrane proteins"/>
    <property type="match status" value="1"/>
</dbReference>
<name>A0A818DFF8_9BILA</name>
<feature type="transmembrane region" description="Helical" evidence="1">
    <location>
        <begin position="66"/>
        <end position="89"/>
    </location>
</feature>
<evidence type="ECO:0000313" key="3">
    <source>
        <dbReference type="EMBL" id="CAF4887215.1"/>
    </source>
</evidence>
<dbReference type="Proteomes" id="UP000663872">
    <property type="component" value="Unassembled WGS sequence"/>
</dbReference>
<dbReference type="EMBL" id="CAJOBR010009013">
    <property type="protein sequence ID" value="CAF4887215.1"/>
    <property type="molecule type" value="Genomic_DNA"/>
</dbReference>
<feature type="transmembrane region" description="Helical" evidence="1">
    <location>
        <begin position="21"/>
        <end position="45"/>
    </location>
</feature>
<dbReference type="Proteomes" id="UP000663848">
    <property type="component" value="Unassembled WGS sequence"/>
</dbReference>
<accession>A0A818DFF8</accession>
<keyword evidence="1" id="KW-0812">Transmembrane</keyword>
<evidence type="ECO:0008006" key="5">
    <source>
        <dbReference type="Google" id="ProtNLM"/>
    </source>
</evidence>
<proteinExistence type="predicted"/>
<sequence>MIEICGGACYEIQSFWGIFDWIVTVIGPLCMIILSNMILIGRVFLQRRKMMRTNVWRNNQALLVQLLLITSLHCIAWLPLCIVSLISLVEVPSSEVIQELQNNWILVSPIYLTIIGFPVVCIFALPELRDKLRLVINYQRHHRSGHRIHPTSVNICLDTRH</sequence>
<gene>
    <name evidence="2" type="ORF">GRG538_LOCUS13550</name>
    <name evidence="3" type="ORF">QYT958_LOCUS29814</name>
</gene>
<evidence type="ECO:0000313" key="4">
    <source>
        <dbReference type="Proteomes" id="UP000663872"/>
    </source>
</evidence>
<dbReference type="SUPFAM" id="SSF81321">
    <property type="entry name" value="Family A G protein-coupled receptor-like"/>
    <property type="match status" value="1"/>
</dbReference>
<evidence type="ECO:0000313" key="2">
    <source>
        <dbReference type="EMBL" id="CAF3441880.1"/>
    </source>
</evidence>
<protein>
    <recommendedName>
        <fullName evidence="5">G-protein coupled receptors family 1 profile domain-containing protein</fullName>
    </recommendedName>
</protein>
<feature type="transmembrane region" description="Helical" evidence="1">
    <location>
        <begin position="104"/>
        <end position="125"/>
    </location>
</feature>
<dbReference type="AlphaFoldDB" id="A0A818DFF8"/>